<protein>
    <submittedName>
        <fullName evidence="2">Transposase</fullName>
    </submittedName>
</protein>
<dbReference type="AlphaFoldDB" id="A0A914CSS3"/>
<dbReference type="WBParaSite" id="ACRNAN_scaffold13843.g18766.t1">
    <property type="protein sequence ID" value="ACRNAN_scaffold13843.g18766.t1"/>
    <property type="gene ID" value="ACRNAN_scaffold13843.g18766"/>
</dbReference>
<sequence length="101" mass="12049">MKGMSTSTYTKMLTLLNLNPPDKLIHDYELAPINAFRRFYPNIKVQGDYFHFTQALWSNIQNNGFQKEYVNDMDFRQYMKYFSMLPFVKKLVSGCICTNRR</sequence>
<accession>A0A914CSS3</accession>
<evidence type="ECO:0000313" key="2">
    <source>
        <dbReference type="WBParaSite" id="ACRNAN_scaffold13843.g18766.t1"/>
    </source>
</evidence>
<evidence type="ECO:0000313" key="1">
    <source>
        <dbReference type="Proteomes" id="UP000887540"/>
    </source>
</evidence>
<organism evidence="1 2">
    <name type="scientific">Acrobeloides nanus</name>
    <dbReference type="NCBI Taxonomy" id="290746"/>
    <lineage>
        <taxon>Eukaryota</taxon>
        <taxon>Metazoa</taxon>
        <taxon>Ecdysozoa</taxon>
        <taxon>Nematoda</taxon>
        <taxon>Chromadorea</taxon>
        <taxon>Rhabditida</taxon>
        <taxon>Tylenchina</taxon>
        <taxon>Cephalobomorpha</taxon>
        <taxon>Cephaloboidea</taxon>
        <taxon>Cephalobidae</taxon>
        <taxon>Acrobeloides</taxon>
    </lineage>
</organism>
<reference evidence="2" key="1">
    <citation type="submission" date="2022-11" db="UniProtKB">
        <authorList>
            <consortium name="WormBaseParasite"/>
        </authorList>
    </citation>
    <scope>IDENTIFICATION</scope>
</reference>
<proteinExistence type="predicted"/>
<keyword evidence="1" id="KW-1185">Reference proteome</keyword>
<name>A0A914CSS3_9BILA</name>
<dbReference type="Proteomes" id="UP000887540">
    <property type="component" value="Unplaced"/>
</dbReference>